<proteinExistence type="predicted"/>
<dbReference type="InterPro" id="IPR025365">
    <property type="entry name" value="DUF4269"/>
</dbReference>
<evidence type="ECO:0000313" key="2">
    <source>
        <dbReference type="Proteomes" id="UP000252255"/>
    </source>
</evidence>
<protein>
    <submittedName>
        <fullName evidence="1">Uncharacterized protein</fullName>
    </submittedName>
</protein>
<accession>A0A367X314</accession>
<dbReference type="Pfam" id="PF14091">
    <property type="entry name" value="DUF4269"/>
    <property type="match status" value="1"/>
</dbReference>
<dbReference type="EMBL" id="JPWI01000002">
    <property type="protein sequence ID" value="RCK47967.1"/>
    <property type="molecule type" value="Genomic_DNA"/>
</dbReference>
<comment type="caution">
    <text evidence="1">The sequence shown here is derived from an EMBL/GenBank/DDBJ whole genome shotgun (WGS) entry which is preliminary data.</text>
</comment>
<dbReference type="AlphaFoldDB" id="A0A367X314"/>
<dbReference type="Proteomes" id="UP000252255">
    <property type="component" value="Unassembled WGS sequence"/>
</dbReference>
<name>A0A367X314_9PROT</name>
<sequence>MCIDHFRGLDGLEQASSRGLSAAGILRDYRILETLAEFDPVIAGTLPIGIDTAQSDIDILCHASDLTAFEQFALRAFGAMSGFTCHERQATRNIRPALVVRFTCDDLPVEIFATDCPATLQYGFVHMLVEARILHLMGDGFADDVRALKETGVKTEPAFAKLLEIDGDPYIALANLVELNPVELATYLSAKPR</sequence>
<evidence type="ECO:0000313" key="1">
    <source>
        <dbReference type="EMBL" id="RCK47967.1"/>
    </source>
</evidence>
<organism evidence="1 2">
    <name type="scientific">Thalassospira profundimaris</name>
    <dbReference type="NCBI Taxonomy" id="502049"/>
    <lineage>
        <taxon>Bacteria</taxon>
        <taxon>Pseudomonadati</taxon>
        <taxon>Pseudomonadota</taxon>
        <taxon>Alphaproteobacteria</taxon>
        <taxon>Rhodospirillales</taxon>
        <taxon>Thalassospiraceae</taxon>
        <taxon>Thalassospira</taxon>
    </lineage>
</organism>
<reference evidence="1 2" key="1">
    <citation type="submission" date="2014-07" db="EMBL/GenBank/DDBJ databases">
        <title>Draft genome sequence of Thalassospira profundimaris PR54-5.</title>
        <authorList>
            <person name="Lai Q."/>
            <person name="Shao Z."/>
        </authorList>
    </citation>
    <scope>NUCLEOTIDE SEQUENCE [LARGE SCALE GENOMIC DNA]</scope>
    <source>
        <strain evidence="1 2">PR54-5</strain>
    </source>
</reference>
<gene>
    <name evidence="1" type="ORF">TH30_05895</name>
</gene>